<keyword evidence="4" id="KW-0677">Repeat</keyword>
<evidence type="ECO:0000256" key="4">
    <source>
        <dbReference type="ARBA" id="ARBA00022737"/>
    </source>
</evidence>
<dbReference type="GO" id="GO:0005524">
    <property type="term" value="F:ATP binding"/>
    <property type="evidence" value="ECO:0007669"/>
    <property type="project" value="InterPro"/>
</dbReference>
<sequence>MVSANGAVETLTLAPDFIKGGRAMSSVFDLLDWKTEIEPDVPDSTPAPDNLKREVEFKHVDLADVQVFRDLNLRAQAGKTLALVGPSGCGKSSVIALGFKSQPCCNPRKAGKVAEEERGRTSTEVRRRCCSCL</sequence>
<gene>
    <name evidence="8" type="ORF">HUJ06_009614</name>
</gene>
<dbReference type="Gene3D" id="1.20.1560.10">
    <property type="entry name" value="ABC transporter type 1, transmembrane domain"/>
    <property type="match status" value="1"/>
</dbReference>
<dbReference type="PANTHER" id="PTHR43394:SF11">
    <property type="entry name" value="ATP-BINDING CASSETTE TRANSPORTER"/>
    <property type="match status" value="1"/>
</dbReference>
<dbReference type="InterPro" id="IPR027417">
    <property type="entry name" value="P-loop_NTPase"/>
</dbReference>
<protein>
    <recommendedName>
        <fullName evidence="7">ABC transporter domain-containing protein</fullName>
    </recommendedName>
</protein>
<feature type="domain" description="ABC transporter" evidence="7">
    <location>
        <begin position="69"/>
        <end position="97"/>
    </location>
</feature>
<reference evidence="8 9" key="1">
    <citation type="journal article" date="2020" name="Mol. Biol. Evol.">
        <title>Distinct Expression and Methylation Patterns for Genes with Different Fates following a Single Whole-Genome Duplication in Flowering Plants.</title>
        <authorList>
            <person name="Shi T."/>
            <person name="Rahmani R.S."/>
            <person name="Gugger P.F."/>
            <person name="Wang M."/>
            <person name="Li H."/>
            <person name="Zhang Y."/>
            <person name="Li Z."/>
            <person name="Wang Q."/>
            <person name="Van de Peer Y."/>
            <person name="Marchal K."/>
            <person name="Chen J."/>
        </authorList>
    </citation>
    <scope>NUCLEOTIDE SEQUENCE [LARGE SCALE GENOMIC DNA]</scope>
    <source>
        <tissue evidence="8">Leaf</tissue>
    </source>
</reference>
<evidence type="ECO:0000256" key="2">
    <source>
        <dbReference type="ARBA" id="ARBA00022448"/>
    </source>
</evidence>
<dbReference type="InterPro" id="IPR036640">
    <property type="entry name" value="ABC1_TM_sf"/>
</dbReference>
<dbReference type="EMBL" id="DUZY01000003">
    <property type="protein sequence ID" value="DAD30763.1"/>
    <property type="molecule type" value="Genomic_DNA"/>
</dbReference>
<comment type="subcellular location">
    <subcellularLocation>
        <location evidence="1">Membrane</location>
        <topology evidence="1">Multi-pass membrane protein</topology>
    </subcellularLocation>
</comment>
<keyword evidence="3" id="KW-0812">Transmembrane</keyword>
<dbReference type="InterPro" id="IPR003439">
    <property type="entry name" value="ABC_transporter-like_ATP-bd"/>
</dbReference>
<keyword evidence="6" id="KW-0472">Membrane</keyword>
<evidence type="ECO:0000256" key="5">
    <source>
        <dbReference type="ARBA" id="ARBA00022989"/>
    </source>
</evidence>
<dbReference type="SUPFAM" id="SSF52540">
    <property type="entry name" value="P-loop containing nucleoside triphosphate hydrolases"/>
    <property type="match status" value="1"/>
</dbReference>
<keyword evidence="9" id="KW-1185">Reference proteome</keyword>
<dbReference type="InterPro" id="IPR039421">
    <property type="entry name" value="Type_1_exporter"/>
</dbReference>
<dbReference type="Proteomes" id="UP000607653">
    <property type="component" value="Unassembled WGS sequence"/>
</dbReference>
<proteinExistence type="predicted"/>
<accession>A0A822YF36</accession>
<dbReference type="GO" id="GO:0016020">
    <property type="term" value="C:membrane"/>
    <property type="evidence" value="ECO:0007669"/>
    <property type="project" value="UniProtKB-SubCell"/>
</dbReference>
<dbReference type="GO" id="GO:0016887">
    <property type="term" value="F:ATP hydrolysis activity"/>
    <property type="evidence" value="ECO:0007669"/>
    <property type="project" value="InterPro"/>
</dbReference>
<evidence type="ECO:0000259" key="7">
    <source>
        <dbReference type="Pfam" id="PF00005"/>
    </source>
</evidence>
<evidence type="ECO:0000313" key="9">
    <source>
        <dbReference type="Proteomes" id="UP000607653"/>
    </source>
</evidence>
<evidence type="ECO:0000313" key="8">
    <source>
        <dbReference type="EMBL" id="DAD30763.1"/>
    </source>
</evidence>
<name>A0A822YF36_NELNU</name>
<keyword evidence="5" id="KW-1133">Transmembrane helix</keyword>
<dbReference type="Gene3D" id="3.40.50.300">
    <property type="entry name" value="P-loop containing nucleotide triphosphate hydrolases"/>
    <property type="match status" value="1"/>
</dbReference>
<comment type="caution">
    <text evidence="8">The sequence shown here is derived from an EMBL/GenBank/DDBJ whole genome shotgun (WGS) entry which is preliminary data.</text>
</comment>
<dbReference type="AlphaFoldDB" id="A0A822YF36"/>
<evidence type="ECO:0000256" key="6">
    <source>
        <dbReference type="ARBA" id="ARBA00023136"/>
    </source>
</evidence>
<dbReference type="Pfam" id="PF00005">
    <property type="entry name" value="ABC_tran"/>
    <property type="match status" value="1"/>
</dbReference>
<evidence type="ECO:0000256" key="1">
    <source>
        <dbReference type="ARBA" id="ARBA00004141"/>
    </source>
</evidence>
<evidence type="ECO:0000256" key="3">
    <source>
        <dbReference type="ARBA" id="ARBA00022692"/>
    </source>
</evidence>
<keyword evidence="2" id="KW-0813">Transport</keyword>
<dbReference type="PANTHER" id="PTHR43394">
    <property type="entry name" value="ATP-DEPENDENT PERMEASE MDL1, MITOCHONDRIAL"/>
    <property type="match status" value="1"/>
</dbReference>
<organism evidence="8 9">
    <name type="scientific">Nelumbo nucifera</name>
    <name type="common">Sacred lotus</name>
    <dbReference type="NCBI Taxonomy" id="4432"/>
    <lineage>
        <taxon>Eukaryota</taxon>
        <taxon>Viridiplantae</taxon>
        <taxon>Streptophyta</taxon>
        <taxon>Embryophyta</taxon>
        <taxon>Tracheophyta</taxon>
        <taxon>Spermatophyta</taxon>
        <taxon>Magnoliopsida</taxon>
        <taxon>Proteales</taxon>
        <taxon>Nelumbonaceae</taxon>
        <taxon>Nelumbo</taxon>
    </lineage>
</organism>